<feature type="transmembrane region" description="Helical" evidence="1">
    <location>
        <begin position="78"/>
        <end position="102"/>
    </location>
</feature>
<keyword evidence="1" id="KW-0472">Membrane</keyword>
<keyword evidence="1" id="KW-1133">Transmembrane helix</keyword>
<feature type="transmembrane region" description="Helical" evidence="1">
    <location>
        <begin position="43"/>
        <end position="66"/>
    </location>
</feature>
<proteinExistence type="predicted"/>
<dbReference type="Proteomes" id="UP001324533">
    <property type="component" value="Chromosome"/>
</dbReference>
<organism evidence="2 3">
    <name type="scientific">Microbacterium invictum</name>
    <dbReference type="NCBI Taxonomy" id="515415"/>
    <lineage>
        <taxon>Bacteria</taxon>
        <taxon>Bacillati</taxon>
        <taxon>Actinomycetota</taxon>
        <taxon>Actinomycetes</taxon>
        <taxon>Micrococcales</taxon>
        <taxon>Microbacteriaceae</taxon>
        <taxon>Microbacterium</taxon>
    </lineage>
</organism>
<evidence type="ECO:0000313" key="2">
    <source>
        <dbReference type="EMBL" id="WQB70872.1"/>
    </source>
</evidence>
<evidence type="ECO:0000313" key="3">
    <source>
        <dbReference type="Proteomes" id="UP001324533"/>
    </source>
</evidence>
<name>A0ABZ0VB58_9MICO</name>
<keyword evidence="3" id="KW-1185">Reference proteome</keyword>
<keyword evidence="1" id="KW-0812">Transmembrane</keyword>
<evidence type="ECO:0008006" key="4">
    <source>
        <dbReference type="Google" id="ProtNLM"/>
    </source>
</evidence>
<dbReference type="RefSeq" id="WP_322411008.1">
    <property type="nucleotide sequence ID" value="NZ_CP139779.1"/>
</dbReference>
<dbReference type="EMBL" id="CP139779">
    <property type="protein sequence ID" value="WQB70872.1"/>
    <property type="molecule type" value="Genomic_DNA"/>
</dbReference>
<sequence>MVVGITTVLALVVVWLIAVSIGPEACALSLPGPRNCFAGDRVQAAILPTIVIVASAVLSTALLFAWPKNSRMITRWSVLVLILIAAASYVLVAWIPAFAWTWRGDISP</sequence>
<evidence type="ECO:0000256" key="1">
    <source>
        <dbReference type="SAM" id="Phobius"/>
    </source>
</evidence>
<accession>A0ABZ0VB58</accession>
<reference evidence="2 3" key="1">
    <citation type="submission" date="2023-06" db="EMBL/GenBank/DDBJ databases">
        <title>Rock-solubilizing bacteria, Microbacterium invictum, promotes re-establishment of vegetation in rocky wasteland by accelerating rock bio-weathering and reshaping soil bacterial community.</title>
        <authorList>
            <person name="Liu C."/>
        </authorList>
    </citation>
    <scope>NUCLEOTIDE SEQUENCE [LARGE SCALE GENOMIC DNA]</scope>
    <source>
        <strain evidence="2 3">X-18</strain>
    </source>
</reference>
<gene>
    <name evidence="2" type="ORF">T9R20_02625</name>
</gene>
<protein>
    <recommendedName>
        <fullName evidence="4">Transmembrane protein</fullName>
    </recommendedName>
</protein>